<dbReference type="AlphaFoldDB" id="A0A2R5LJX6"/>
<evidence type="ECO:0000313" key="2">
    <source>
        <dbReference type="EMBL" id="MBY09725.1"/>
    </source>
</evidence>
<comment type="subcellular location">
    <subcellularLocation>
        <location evidence="1">Nucleus</location>
    </subcellularLocation>
</comment>
<dbReference type="EMBL" id="GGLE01005599">
    <property type="protein sequence ID" value="MBY09725.1"/>
    <property type="molecule type" value="Transcribed_RNA"/>
</dbReference>
<reference evidence="2" key="1">
    <citation type="submission" date="2018-03" db="EMBL/GenBank/DDBJ databases">
        <title>The relapsing fever spirochete Borrelia turicatae persists in the highly oxidative environment of its soft-bodied tick vector.</title>
        <authorList>
            <person name="Bourret T.J."/>
            <person name="Boyle W.K."/>
            <person name="Valenzuela J.G."/>
            <person name="Oliveira F."/>
            <person name="Lopez J.E."/>
        </authorList>
    </citation>
    <scope>NUCLEOTIDE SEQUENCE</scope>
    <source>
        <strain evidence="2">Kansas strain/isolate</strain>
        <tissue evidence="2">Salivary glands</tissue>
    </source>
</reference>
<name>A0A2R5LJX6_9ACAR</name>
<dbReference type="SUPFAM" id="SSF46689">
    <property type="entry name" value="Homeodomain-like"/>
    <property type="match status" value="1"/>
</dbReference>
<organism evidence="2">
    <name type="scientific">Ornithodoros turicata</name>
    <dbReference type="NCBI Taxonomy" id="34597"/>
    <lineage>
        <taxon>Eukaryota</taxon>
        <taxon>Metazoa</taxon>
        <taxon>Ecdysozoa</taxon>
        <taxon>Arthropoda</taxon>
        <taxon>Chelicerata</taxon>
        <taxon>Arachnida</taxon>
        <taxon>Acari</taxon>
        <taxon>Parasitiformes</taxon>
        <taxon>Ixodida</taxon>
        <taxon>Ixodoidea</taxon>
        <taxon>Argasidae</taxon>
        <taxon>Ornithodorinae</taxon>
        <taxon>Ornithodoros</taxon>
    </lineage>
</organism>
<protein>
    <submittedName>
        <fullName evidence="2">Putative tc1 transposase tc1-like transposase</fullName>
    </submittedName>
</protein>
<dbReference type="Gene3D" id="1.10.10.10">
    <property type="entry name" value="Winged helix-like DNA-binding domain superfamily/Winged helix DNA-binding domain"/>
    <property type="match status" value="1"/>
</dbReference>
<sequence>MPLRVSRENRLRVIELHKAGVALRKISKQVGCSVVTAFRICQAYRKENRVRDARRSTRRTVTTDEEDLKIFSLASLFPDIPSAAIRHVLKLEASEMTILHRLHSVGLRVACKTVRPTEDQRRQRLELARKCASWNAEHWDKIVFSSITVFSSRTVDETDTASDMVLCSPDEILSILPHVVTVWGILTCHGLGPLTRVEGRFTEKKYSEIIDQVALPYLRGGPYPDGSFTLQHGCYPPCLSPIVEDHLEMRGVSCISWPANSRDIHPIEEVWGIIRSRLKNKESTLRSPDTLWEVILQEWEELRGTNGYAAGLVASVPHRLSEVLASEGERCDGL</sequence>
<evidence type="ECO:0000256" key="1">
    <source>
        <dbReference type="ARBA" id="ARBA00004123"/>
    </source>
</evidence>
<dbReference type="InterPro" id="IPR036388">
    <property type="entry name" value="WH-like_DNA-bd_sf"/>
</dbReference>
<dbReference type="Gene3D" id="3.30.420.10">
    <property type="entry name" value="Ribonuclease H-like superfamily/Ribonuclease H"/>
    <property type="match status" value="1"/>
</dbReference>
<dbReference type="GO" id="GO:0003676">
    <property type="term" value="F:nucleic acid binding"/>
    <property type="evidence" value="ECO:0007669"/>
    <property type="project" value="InterPro"/>
</dbReference>
<dbReference type="InterPro" id="IPR009057">
    <property type="entry name" value="Homeodomain-like_sf"/>
</dbReference>
<dbReference type="InterPro" id="IPR036397">
    <property type="entry name" value="RNaseH_sf"/>
</dbReference>
<accession>A0A2R5LJX6</accession>
<dbReference type="GO" id="GO:0005634">
    <property type="term" value="C:nucleus"/>
    <property type="evidence" value="ECO:0007669"/>
    <property type="project" value="UniProtKB-SubCell"/>
</dbReference>
<proteinExistence type="predicted"/>